<proteinExistence type="predicted"/>
<gene>
    <name evidence="1" type="ORF">MCOR_50229</name>
</gene>
<accession>A0A6J8EDI6</accession>
<dbReference type="OrthoDB" id="7387685at2759"/>
<protein>
    <submittedName>
        <fullName evidence="1">Uncharacterized protein</fullName>
    </submittedName>
</protein>
<evidence type="ECO:0000313" key="1">
    <source>
        <dbReference type="EMBL" id="CAC5417742.1"/>
    </source>
</evidence>
<sequence>MAGSFEDPEIAKVISDQEVVECPELFSTQEEADTRMILQALHADKRLKEMEKKGRIIIKSSDTDVIVLCIHTSEFWVQMGNIGTRRFLPVHQLCSSLPEIICRVLPAVHALSRCDTTSSLFGIGKKSVYEVLKDAVLDFSDWYNLGDSDTETAISCSRRFVARLYDQKKKCASCHQDINKLRV</sequence>
<keyword evidence="2" id="KW-1185">Reference proteome</keyword>
<dbReference type="AlphaFoldDB" id="A0A6J8EDI6"/>
<dbReference type="EMBL" id="CACVKT020008799">
    <property type="protein sequence ID" value="CAC5417742.1"/>
    <property type="molecule type" value="Genomic_DNA"/>
</dbReference>
<organism evidence="1 2">
    <name type="scientific">Mytilus coruscus</name>
    <name type="common">Sea mussel</name>
    <dbReference type="NCBI Taxonomy" id="42192"/>
    <lineage>
        <taxon>Eukaryota</taxon>
        <taxon>Metazoa</taxon>
        <taxon>Spiralia</taxon>
        <taxon>Lophotrochozoa</taxon>
        <taxon>Mollusca</taxon>
        <taxon>Bivalvia</taxon>
        <taxon>Autobranchia</taxon>
        <taxon>Pteriomorphia</taxon>
        <taxon>Mytilida</taxon>
        <taxon>Mytiloidea</taxon>
        <taxon>Mytilidae</taxon>
        <taxon>Mytilinae</taxon>
        <taxon>Mytilus</taxon>
    </lineage>
</organism>
<evidence type="ECO:0000313" key="2">
    <source>
        <dbReference type="Proteomes" id="UP000507470"/>
    </source>
</evidence>
<name>A0A6J8EDI6_MYTCO</name>
<reference evidence="1 2" key="1">
    <citation type="submission" date="2020-06" db="EMBL/GenBank/DDBJ databases">
        <authorList>
            <person name="Li R."/>
            <person name="Bekaert M."/>
        </authorList>
    </citation>
    <scope>NUCLEOTIDE SEQUENCE [LARGE SCALE GENOMIC DNA]</scope>
    <source>
        <strain evidence="2">wild</strain>
    </source>
</reference>
<dbReference type="Proteomes" id="UP000507470">
    <property type="component" value="Unassembled WGS sequence"/>
</dbReference>